<dbReference type="GO" id="GO:0016423">
    <property type="term" value="F:tRNA (guanine) methyltransferase activity"/>
    <property type="evidence" value="ECO:0007669"/>
    <property type="project" value="TreeGrafter"/>
</dbReference>
<sequence length="497" mass="56653">MKQELKNAYEKVSTGTELRAGLIEMKNLLKEEKNRRELAYQLGGDFKILTRCLSDEDPKVRKNAALVLGAMESDDLVPVLLNAYKKEDTLFVKSAYLKALFDLDYEEELPYLKERLQELDETPVTEENQKHLREEAGILQQLISQKEKHKKHTFDGFDRQVEVILLTNREQREATRNQLKEEKVTMLAGGMRFFTYDLESVLPIRTWRELLFPVKGLKSVSGTPEAAASQLAAPVLEQLKSLHSGGGAFYFRTELKSPLAPEKKTAWVKMFSAALEKASGRELVNSTSDYEVELRLIEGKNGSFVPLMKLFTLKDTRFSYRKESYAAAMAPVRAALLMELSKPWLVDGAQVLDPFCGVGTLLVERVKAGNADPLYGLDISEEAVLKARVNAEAAGITIHYINRDVRDFRHEYLFDEIVSDLPLTGRSRNLLELTELYSAFFKRVPELLKKGGRLFLYTSEENAFRSALKENRELKLLKNFLIQEKTGSRLYILEYEG</sequence>
<dbReference type="PANTHER" id="PTHR14911:SF13">
    <property type="entry name" value="TRNA (GUANINE(6)-N2)-METHYLTRANSFERASE THUMP3"/>
    <property type="match status" value="1"/>
</dbReference>
<dbReference type="PANTHER" id="PTHR14911">
    <property type="entry name" value="THUMP DOMAIN-CONTAINING"/>
    <property type="match status" value="1"/>
</dbReference>
<dbReference type="EMBL" id="JAJEPR010000014">
    <property type="protein sequence ID" value="MCC2190095.1"/>
    <property type="molecule type" value="Genomic_DNA"/>
</dbReference>
<reference evidence="2 3" key="1">
    <citation type="submission" date="2021-10" db="EMBL/GenBank/DDBJ databases">
        <title>Anaerobic single-cell dispensing facilitates the cultivation of human gut bacteria.</title>
        <authorList>
            <person name="Afrizal A."/>
        </authorList>
    </citation>
    <scope>NUCLEOTIDE SEQUENCE [LARGE SCALE GENOMIC DNA]</scope>
    <source>
        <strain evidence="2 3">CLA-AA-H277</strain>
    </source>
</reference>
<keyword evidence="3" id="KW-1185">Reference proteome</keyword>
<dbReference type="Gene3D" id="1.25.10.10">
    <property type="entry name" value="Leucine-rich Repeat Variant"/>
    <property type="match status" value="1"/>
</dbReference>
<dbReference type="SUPFAM" id="SSF53335">
    <property type="entry name" value="S-adenosyl-L-methionine-dependent methyltransferases"/>
    <property type="match status" value="1"/>
</dbReference>
<dbReference type="GO" id="GO:0030488">
    <property type="term" value="P:tRNA methylation"/>
    <property type="evidence" value="ECO:0007669"/>
    <property type="project" value="TreeGrafter"/>
</dbReference>
<dbReference type="InterPro" id="IPR011989">
    <property type="entry name" value="ARM-like"/>
</dbReference>
<evidence type="ECO:0000313" key="3">
    <source>
        <dbReference type="Proteomes" id="UP001197875"/>
    </source>
</evidence>
<dbReference type="CDD" id="cd02440">
    <property type="entry name" value="AdoMet_MTases"/>
    <property type="match status" value="1"/>
</dbReference>
<dbReference type="InterPro" id="IPR016024">
    <property type="entry name" value="ARM-type_fold"/>
</dbReference>
<dbReference type="InterPro" id="IPR029063">
    <property type="entry name" value="SAM-dependent_MTases_sf"/>
</dbReference>
<dbReference type="SUPFAM" id="SSF48371">
    <property type="entry name" value="ARM repeat"/>
    <property type="match status" value="1"/>
</dbReference>
<comment type="caution">
    <text evidence="2">The sequence shown here is derived from an EMBL/GenBank/DDBJ whole genome shotgun (WGS) entry which is preliminary data.</text>
</comment>
<dbReference type="Proteomes" id="UP001197875">
    <property type="component" value="Unassembled WGS sequence"/>
</dbReference>
<dbReference type="RefSeq" id="WP_227615270.1">
    <property type="nucleotide sequence ID" value="NZ_JAJEPR010000014.1"/>
</dbReference>
<evidence type="ECO:0000313" key="2">
    <source>
        <dbReference type="EMBL" id="MCC2190095.1"/>
    </source>
</evidence>
<gene>
    <name evidence="2" type="ORF">LKD71_09800</name>
</gene>
<protein>
    <submittedName>
        <fullName evidence="2">Methyltransferase domain-containing protein</fullName>
    </submittedName>
</protein>
<dbReference type="Pfam" id="PF01170">
    <property type="entry name" value="UPF0020"/>
    <property type="match status" value="1"/>
</dbReference>
<keyword evidence="2" id="KW-0808">Transferase</keyword>
<accession>A0AAE3J748</accession>
<organism evidence="2 3">
    <name type="scientific">Fusicatenibacter faecihominis</name>
    <dbReference type="NCBI Taxonomy" id="2881276"/>
    <lineage>
        <taxon>Bacteria</taxon>
        <taxon>Bacillati</taxon>
        <taxon>Bacillota</taxon>
        <taxon>Clostridia</taxon>
        <taxon>Lachnospirales</taxon>
        <taxon>Lachnospiraceae</taxon>
        <taxon>Fusicatenibacter</taxon>
    </lineage>
</organism>
<evidence type="ECO:0000259" key="1">
    <source>
        <dbReference type="Pfam" id="PF01170"/>
    </source>
</evidence>
<keyword evidence="2" id="KW-0489">Methyltransferase</keyword>
<dbReference type="InterPro" id="IPR000241">
    <property type="entry name" value="RlmKL-like_Mtase"/>
</dbReference>
<dbReference type="AlphaFoldDB" id="A0AAE3J748"/>
<name>A0AAE3J748_9FIRM</name>
<proteinExistence type="predicted"/>
<dbReference type="Pfam" id="PF13646">
    <property type="entry name" value="HEAT_2"/>
    <property type="match status" value="1"/>
</dbReference>
<feature type="domain" description="Ribosomal RNA large subunit methyltransferase K/L-like methyltransferase" evidence="1">
    <location>
        <begin position="320"/>
        <end position="475"/>
    </location>
</feature>
<dbReference type="Gene3D" id="3.40.50.150">
    <property type="entry name" value="Vaccinia Virus protein VP39"/>
    <property type="match status" value="1"/>
</dbReference>